<dbReference type="STRING" id="450378.GCA_001661675_01343"/>
<reference evidence="3 4" key="1">
    <citation type="submission" date="2017-01" db="EMBL/GenBank/DDBJ databases">
        <title>Complete genome sequence of esterase-producing bacterium Croceicoccus marinus E4A9.</title>
        <authorList>
            <person name="Wu Y.-H."/>
            <person name="Cheng H."/>
            <person name="Xu L."/>
            <person name="Huo Y.-Y."/>
            <person name="Wang C.-S."/>
            <person name="Xu X.-W."/>
        </authorList>
    </citation>
    <scope>NUCLEOTIDE SEQUENCE [LARGE SCALE GENOMIC DNA]</scope>
    <source>
        <strain evidence="3 4">E4A9</strain>
    </source>
</reference>
<dbReference type="Proteomes" id="UP000195807">
    <property type="component" value="Chromosome"/>
</dbReference>
<accession>A0A1Z1FAV9</accession>
<dbReference type="Pfam" id="PF04986">
    <property type="entry name" value="Y2_Tnp"/>
    <property type="match status" value="1"/>
</dbReference>
<dbReference type="OrthoDB" id="6979325at2"/>
<dbReference type="RefSeq" id="WP_066844300.1">
    <property type="nucleotide sequence ID" value="NZ_CP019602.1"/>
</dbReference>
<dbReference type="GO" id="GO:0006313">
    <property type="term" value="P:DNA transposition"/>
    <property type="evidence" value="ECO:0007669"/>
    <property type="project" value="InterPro"/>
</dbReference>
<evidence type="ECO:0000259" key="1">
    <source>
        <dbReference type="Pfam" id="PF04986"/>
    </source>
</evidence>
<dbReference type="GO" id="GO:0003677">
    <property type="term" value="F:DNA binding"/>
    <property type="evidence" value="ECO:0007669"/>
    <property type="project" value="InterPro"/>
</dbReference>
<feature type="domain" description="Transposase zinc-binding" evidence="2">
    <location>
        <begin position="10"/>
        <end position="101"/>
    </location>
</feature>
<evidence type="ECO:0000259" key="2">
    <source>
        <dbReference type="Pfam" id="PF14319"/>
    </source>
</evidence>
<gene>
    <name evidence="3" type="ORF">A9D14_06710</name>
</gene>
<sequence>MRTSLEVADIFRAAGPAYRAAHAGHLSLHQLKVMSAIEHCRTAALGGHVEACTDCGHWRIAYNSCRNRHCPKCQGAAARTWLEAREADLLPVGYFHVVFTLPAEIAAIAFHNKALLYDLLFKAAAETMLTIAGDPKHLGARIGITAVLHTWGSALTHHPHVHMIVPGGGIAPDGSRWISSRPAFLLPVRVLGALFRRLFLTRLLQLHDAGRLAFFGSLAHLADRRAFLRHLSPVRKKRWVVYAKPPFAGPEAVLAYLSRYTHRVAISNSRLLAFDQRGVTFRYKDYRRSGADRQQVMTLSAEEFIRRFLLHVLPTGFHRIRHYGLLAGGTRKASLALARRLLAVAPPPQDNAPEELLDTRPPCPCCGGHMVVIETFARWQQPRAPPAASSPNRKITP</sequence>
<dbReference type="PANTHER" id="PTHR37023:SF1">
    <property type="entry name" value="ISSOD25 TRANSPOSASE TNPA_ISSOD25"/>
    <property type="match status" value="1"/>
</dbReference>
<dbReference type="GO" id="GO:0004803">
    <property type="term" value="F:transposase activity"/>
    <property type="evidence" value="ECO:0007669"/>
    <property type="project" value="InterPro"/>
</dbReference>
<dbReference type="InterPro" id="IPR007069">
    <property type="entry name" value="Transposase_32"/>
</dbReference>
<dbReference type="AlphaFoldDB" id="A0A1Z1FAV9"/>
<dbReference type="NCBIfam" id="NF033538">
    <property type="entry name" value="transpos_IS91"/>
    <property type="match status" value="1"/>
</dbReference>
<feature type="domain" description="Transposase IS801/IS1294" evidence="1">
    <location>
        <begin position="143"/>
        <end position="331"/>
    </location>
</feature>
<keyword evidence="4" id="KW-1185">Reference proteome</keyword>
<evidence type="ECO:0000313" key="3">
    <source>
        <dbReference type="EMBL" id="ARU15931.1"/>
    </source>
</evidence>
<dbReference type="InterPro" id="IPR054832">
    <property type="entry name" value="transpos_IS91"/>
</dbReference>
<dbReference type="EMBL" id="CP019602">
    <property type="protein sequence ID" value="ARU15931.1"/>
    <property type="molecule type" value="Genomic_DNA"/>
</dbReference>
<evidence type="ECO:0000313" key="4">
    <source>
        <dbReference type="Proteomes" id="UP000195807"/>
    </source>
</evidence>
<dbReference type="Pfam" id="PF14319">
    <property type="entry name" value="Zn_Tnp_IS91"/>
    <property type="match status" value="1"/>
</dbReference>
<organism evidence="3 4">
    <name type="scientific">Croceicoccus marinus</name>
    <dbReference type="NCBI Taxonomy" id="450378"/>
    <lineage>
        <taxon>Bacteria</taxon>
        <taxon>Pseudomonadati</taxon>
        <taxon>Pseudomonadota</taxon>
        <taxon>Alphaproteobacteria</taxon>
        <taxon>Sphingomonadales</taxon>
        <taxon>Erythrobacteraceae</taxon>
        <taxon>Croceicoccus</taxon>
    </lineage>
</organism>
<dbReference type="PANTHER" id="PTHR37023">
    <property type="entry name" value="TRANSPOSASE"/>
    <property type="match status" value="1"/>
</dbReference>
<dbReference type="KEGG" id="cman:A9D14_06710"/>
<dbReference type="InterPro" id="IPR026889">
    <property type="entry name" value="Zn_Tnp"/>
</dbReference>
<protein>
    <submittedName>
        <fullName evidence="3">IS91 family transposase</fullName>
    </submittedName>
</protein>
<name>A0A1Z1FAV9_9SPHN</name>
<proteinExistence type="predicted"/>